<dbReference type="SUPFAM" id="SSF47384">
    <property type="entry name" value="Homodimeric domain of signal transducing histidine kinase"/>
    <property type="match status" value="1"/>
</dbReference>
<dbReference type="InterPro" id="IPR001610">
    <property type="entry name" value="PAC"/>
</dbReference>
<evidence type="ECO:0000313" key="21">
    <source>
        <dbReference type="EMBL" id="MBP3960458.1"/>
    </source>
</evidence>
<dbReference type="SMART" id="SM00073">
    <property type="entry name" value="HPT"/>
    <property type="match status" value="1"/>
</dbReference>
<feature type="domain" description="Response regulatory" evidence="17">
    <location>
        <begin position="612"/>
        <end position="733"/>
    </location>
</feature>
<gene>
    <name evidence="21" type="ORF">J8F10_34970</name>
</gene>
<dbReference type="EMBL" id="JAGKQQ010000002">
    <property type="protein sequence ID" value="MBP3960458.1"/>
    <property type="molecule type" value="Genomic_DNA"/>
</dbReference>
<dbReference type="SMART" id="SM00387">
    <property type="entry name" value="HATPase_c"/>
    <property type="match status" value="1"/>
</dbReference>
<dbReference type="CDD" id="cd00130">
    <property type="entry name" value="PAS"/>
    <property type="match status" value="1"/>
</dbReference>
<dbReference type="CDD" id="cd00088">
    <property type="entry name" value="HPT"/>
    <property type="match status" value="1"/>
</dbReference>
<dbReference type="PROSITE" id="PS50110">
    <property type="entry name" value="RESPONSE_REGULATORY"/>
    <property type="match status" value="2"/>
</dbReference>
<evidence type="ECO:0000256" key="15">
    <source>
        <dbReference type="SAM" id="Phobius"/>
    </source>
</evidence>
<dbReference type="SUPFAM" id="SSF47226">
    <property type="entry name" value="Histidine-containing phosphotransfer domain, HPT domain"/>
    <property type="match status" value="1"/>
</dbReference>
<evidence type="ECO:0000259" key="18">
    <source>
        <dbReference type="PROSITE" id="PS50112"/>
    </source>
</evidence>
<dbReference type="PROSITE" id="PS50894">
    <property type="entry name" value="HPT"/>
    <property type="match status" value="1"/>
</dbReference>
<dbReference type="InterPro" id="IPR001789">
    <property type="entry name" value="Sig_transdc_resp-reg_receiver"/>
</dbReference>
<reference evidence="21 22" key="1">
    <citation type="submission" date="2021-04" db="EMBL/GenBank/DDBJ databases">
        <authorList>
            <person name="Ivanova A."/>
        </authorList>
    </citation>
    <scope>NUCLEOTIDE SEQUENCE [LARGE SCALE GENOMIC DNA]</scope>
    <source>
        <strain evidence="21 22">G18</strain>
    </source>
</reference>
<feature type="region of interest" description="Disordered" evidence="14">
    <location>
        <begin position="736"/>
        <end position="757"/>
    </location>
</feature>
<dbReference type="Pfam" id="PF00072">
    <property type="entry name" value="Response_reg"/>
    <property type="match status" value="2"/>
</dbReference>
<dbReference type="PANTHER" id="PTHR45339:SF1">
    <property type="entry name" value="HYBRID SIGNAL TRANSDUCTION HISTIDINE KINASE J"/>
    <property type="match status" value="1"/>
</dbReference>
<dbReference type="SMART" id="SM00086">
    <property type="entry name" value="PAC"/>
    <property type="match status" value="1"/>
</dbReference>
<dbReference type="Gene3D" id="1.20.120.160">
    <property type="entry name" value="HPT domain"/>
    <property type="match status" value="1"/>
</dbReference>
<evidence type="ECO:0000256" key="1">
    <source>
        <dbReference type="ARBA" id="ARBA00000085"/>
    </source>
</evidence>
<keyword evidence="5 13" id="KW-0597">Phosphoprotein</keyword>
<dbReference type="InterPro" id="IPR008207">
    <property type="entry name" value="Sig_transdc_His_kin_Hpt_dom"/>
</dbReference>
<dbReference type="PRINTS" id="PR00344">
    <property type="entry name" value="BCTRLSENSOR"/>
</dbReference>
<feature type="transmembrane region" description="Helical" evidence="15">
    <location>
        <begin position="96"/>
        <end position="114"/>
    </location>
</feature>
<dbReference type="SUPFAM" id="SSF52172">
    <property type="entry name" value="CheY-like"/>
    <property type="match status" value="2"/>
</dbReference>
<dbReference type="Gene3D" id="1.10.287.130">
    <property type="match status" value="1"/>
</dbReference>
<dbReference type="Gene3D" id="3.30.565.10">
    <property type="entry name" value="Histidine kinase-like ATPase, C-terminal domain"/>
    <property type="match status" value="1"/>
</dbReference>
<dbReference type="InterPro" id="IPR013655">
    <property type="entry name" value="PAS_fold_3"/>
</dbReference>
<dbReference type="PROSITE" id="PS50112">
    <property type="entry name" value="PAS"/>
    <property type="match status" value="1"/>
</dbReference>
<keyword evidence="8" id="KW-0067">ATP-binding</keyword>
<evidence type="ECO:0000256" key="10">
    <source>
        <dbReference type="ARBA" id="ARBA00023012"/>
    </source>
</evidence>
<feature type="domain" description="Histidine kinase" evidence="16">
    <location>
        <begin position="372"/>
        <end position="593"/>
    </location>
</feature>
<dbReference type="InterPro" id="IPR000700">
    <property type="entry name" value="PAS-assoc_C"/>
</dbReference>
<keyword evidence="4" id="KW-1003">Cell membrane</keyword>
<dbReference type="RefSeq" id="WP_210662539.1">
    <property type="nucleotide sequence ID" value="NZ_JAGKQQ010000002.1"/>
</dbReference>
<dbReference type="CDD" id="cd16922">
    <property type="entry name" value="HATPase_EvgS-ArcB-TorS-like"/>
    <property type="match status" value="1"/>
</dbReference>
<keyword evidence="11 15" id="KW-0472">Membrane</keyword>
<dbReference type="CDD" id="cd17546">
    <property type="entry name" value="REC_hyHK_CKI1_RcsC-like"/>
    <property type="match status" value="1"/>
</dbReference>
<dbReference type="NCBIfam" id="TIGR00229">
    <property type="entry name" value="sensory_box"/>
    <property type="match status" value="1"/>
</dbReference>
<evidence type="ECO:0000259" key="19">
    <source>
        <dbReference type="PROSITE" id="PS50113"/>
    </source>
</evidence>
<evidence type="ECO:0000259" key="16">
    <source>
        <dbReference type="PROSITE" id="PS50109"/>
    </source>
</evidence>
<proteinExistence type="predicted"/>
<evidence type="ECO:0000256" key="8">
    <source>
        <dbReference type="ARBA" id="ARBA00022840"/>
    </source>
</evidence>
<dbReference type="CDD" id="cd00082">
    <property type="entry name" value="HisKA"/>
    <property type="match status" value="1"/>
</dbReference>
<evidence type="ECO:0000256" key="2">
    <source>
        <dbReference type="ARBA" id="ARBA00004651"/>
    </source>
</evidence>
<comment type="subcellular location">
    <subcellularLocation>
        <location evidence="2">Cell membrane</location>
        <topology evidence="2">Multi-pass membrane protein</topology>
    </subcellularLocation>
</comment>
<evidence type="ECO:0000256" key="7">
    <source>
        <dbReference type="ARBA" id="ARBA00022741"/>
    </source>
</evidence>
<dbReference type="Proteomes" id="UP000676565">
    <property type="component" value="Unassembled WGS sequence"/>
</dbReference>
<comment type="caution">
    <text evidence="21">The sequence shown here is derived from an EMBL/GenBank/DDBJ whole genome shotgun (WGS) entry which is preliminary data.</text>
</comment>
<dbReference type="InterPro" id="IPR003661">
    <property type="entry name" value="HisK_dim/P_dom"/>
</dbReference>
<dbReference type="InterPro" id="IPR035965">
    <property type="entry name" value="PAS-like_dom_sf"/>
</dbReference>
<sequence length="1052" mass="112699">MPEVETNPGTGARVRELAAFYRAAIHRRTDQLFAGLLVFQWVAMIVLAVWVSPLTWAGTDSRTHPHVWAAVALGGVVVALPVFLVLFRPGRTNTRFVIAAAQMFSTGLLIHLTGGRPETHFHVFGSLAFLALYRDWRVLFIASAVTALDHIVRGAAWPESVYGTTTGANWRWVEHAGWVVFMDVFLGLSCWWGERDLVRTAEREVELEVARANVEERVRARTAELWQKEEQFRRAFDDAATGMALVAPTGQLLRVNRAFCAIVGYSEPELLACDFQGITHPADLESDLAFVGRTLSGQTSTYQLEKRYVHKDGHVVWVLIGVSLVRDAAGAPVHFVSQIQDITARKEGEAALRRATTEAEAASKAKSEFLANMSHEIRTPMNGIIGMTDLILESPLAPDQRESVGLVKSSADALLTVINDILDFSKIEAGKLDLDPLPFSVRDMVGDTLKALAVRAHSKGLELTYEAHPDVPDVLLGDGHRLRQVLNNLVGNAIKFTERGEVLVRCERVPEPGDAVRLRFHVTDTGIGIAPHKLKSVFEPFTQADGSTTRKYGGTGLGLTICQRLVELMGGRVGAESELGVGSTFFFDARLERACGSIARVVEVPADLKGLPVLIVDDNATNRRVLAETVRHWGAKPTCAASGPEGLDELRWAVANGTPFPLLLLDGMMPGMDGFTVAERIGRDPALAGTVVLMLTSADRQGDAARCRNLGVSSYLVKPVKPAELNRAIATAMRGASSVGTVPPDKRSEPRAAAGAPGGRSIRVLVAEDNPVNQRVISRLLEKFGHSVTLAADGRQALIALYGPDAVAPSGGEGDRPISGLLPNNSDSRPAPFDVIFMDVQMPEMDGFEATGTIRAREVGTGYRMPIVAMTAHAMKGDRERCLAAGMDDYVSKPVQRTELLRVLDWAISLAPVDTAPAAPAALVAVTEPTPPPRAADPAFDRAAALERLGGDEELFAEVAGLFCSDSQKFLDELQRAVSGGDAPTVQRAAHGLKGASGYVGGSGAVEAAGALEKIGASGDLAAAPGALATLAREVTQLAAALAEFPEPQTVG</sequence>
<feature type="modified residue" description="Phosphohistidine" evidence="12">
    <location>
        <position position="991"/>
    </location>
</feature>
<dbReference type="InterPro" id="IPR000014">
    <property type="entry name" value="PAS"/>
</dbReference>
<dbReference type="InterPro" id="IPR011006">
    <property type="entry name" value="CheY-like_superfamily"/>
</dbReference>
<dbReference type="Gene3D" id="3.30.450.20">
    <property type="entry name" value="PAS domain"/>
    <property type="match status" value="1"/>
</dbReference>
<evidence type="ECO:0000256" key="14">
    <source>
        <dbReference type="SAM" id="MobiDB-lite"/>
    </source>
</evidence>
<organism evidence="21 22">
    <name type="scientific">Gemmata palustris</name>
    <dbReference type="NCBI Taxonomy" id="2822762"/>
    <lineage>
        <taxon>Bacteria</taxon>
        <taxon>Pseudomonadati</taxon>
        <taxon>Planctomycetota</taxon>
        <taxon>Planctomycetia</taxon>
        <taxon>Gemmatales</taxon>
        <taxon>Gemmataceae</taxon>
        <taxon>Gemmata</taxon>
    </lineage>
</organism>
<evidence type="ECO:0000256" key="9">
    <source>
        <dbReference type="ARBA" id="ARBA00022989"/>
    </source>
</evidence>
<dbReference type="InterPro" id="IPR004358">
    <property type="entry name" value="Sig_transdc_His_kin-like_C"/>
</dbReference>
<feature type="modified residue" description="4-aspartylphosphate" evidence="13">
    <location>
        <position position="666"/>
    </location>
</feature>
<dbReference type="InterPro" id="IPR036641">
    <property type="entry name" value="HPT_dom_sf"/>
</dbReference>
<dbReference type="InterPro" id="IPR005467">
    <property type="entry name" value="His_kinase_dom"/>
</dbReference>
<dbReference type="Pfam" id="PF00512">
    <property type="entry name" value="HisKA"/>
    <property type="match status" value="1"/>
</dbReference>
<feature type="transmembrane region" description="Helical" evidence="15">
    <location>
        <begin position="32"/>
        <end position="55"/>
    </location>
</feature>
<keyword evidence="6 15" id="KW-0812">Transmembrane</keyword>
<accession>A0ABS5C385</accession>
<evidence type="ECO:0000256" key="6">
    <source>
        <dbReference type="ARBA" id="ARBA00022692"/>
    </source>
</evidence>
<feature type="domain" description="PAC" evidence="19">
    <location>
        <begin position="302"/>
        <end position="354"/>
    </location>
</feature>
<evidence type="ECO:0000313" key="22">
    <source>
        <dbReference type="Proteomes" id="UP000676565"/>
    </source>
</evidence>
<dbReference type="InterPro" id="IPR036890">
    <property type="entry name" value="HATPase_C_sf"/>
</dbReference>
<dbReference type="SMART" id="SM00091">
    <property type="entry name" value="PAS"/>
    <property type="match status" value="1"/>
</dbReference>
<keyword evidence="22" id="KW-1185">Reference proteome</keyword>
<feature type="transmembrane region" description="Helical" evidence="15">
    <location>
        <begin position="67"/>
        <end position="87"/>
    </location>
</feature>
<dbReference type="PROSITE" id="PS50113">
    <property type="entry name" value="PAC"/>
    <property type="match status" value="1"/>
</dbReference>
<dbReference type="SUPFAM" id="SSF55785">
    <property type="entry name" value="PYP-like sensor domain (PAS domain)"/>
    <property type="match status" value="1"/>
</dbReference>
<evidence type="ECO:0000256" key="13">
    <source>
        <dbReference type="PROSITE-ProRule" id="PRU00169"/>
    </source>
</evidence>
<dbReference type="InterPro" id="IPR036097">
    <property type="entry name" value="HisK_dim/P_sf"/>
</dbReference>
<evidence type="ECO:0000256" key="3">
    <source>
        <dbReference type="ARBA" id="ARBA00012438"/>
    </source>
</evidence>
<dbReference type="PROSITE" id="PS50109">
    <property type="entry name" value="HIS_KIN"/>
    <property type="match status" value="1"/>
</dbReference>
<dbReference type="Pfam" id="PF02518">
    <property type="entry name" value="HATPase_c"/>
    <property type="match status" value="1"/>
</dbReference>
<dbReference type="Pfam" id="PF08447">
    <property type="entry name" value="PAS_3"/>
    <property type="match status" value="1"/>
</dbReference>
<dbReference type="EC" id="2.7.13.3" evidence="3"/>
<protein>
    <recommendedName>
        <fullName evidence="3">histidine kinase</fullName>
        <ecNumber evidence="3">2.7.13.3</ecNumber>
    </recommendedName>
</protein>
<comment type="catalytic activity">
    <reaction evidence="1">
        <text>ATP + protein L-histidine = ADP + protein N-phospho-L-histidine.</text>
        <dbReference type="EC" id="2.7.13.3"/>
    </reaction>
</comment>
<dbReference type="CDD" id="cd00156">
    <property type="entry name" value="REC"/>
    <property type="match status" value="1"/>
</dbReference>
<evidence type="ECO:0000256" key="11">
    <source>
        <dbReference type="ARBA" id="ARBA00023136"/>
    </source>
</evidence>
<dbReference type="Pfam" id="PF01627">
    <property type="entry name" value="Hpt"/>
    <property type="match status" value="1"/>
</dbReference>
<evidence type="ECO:0000256" key="4">
    <source>
        <dbReference type="ARBA" id="ARBA00022475"/>
    </source>
</evidence>
<keyword evidence="10" id="KW-0902">Two-component regulatory system</keyword>
<keyword evidence="9 15" id="KW-1133">Transmembrane helix</keyword>
<evidence type="ECO:0000259" key="20">
    <source>
        <dbReference type="PROSITE" id="PS50894"/>
    </source>
</evidence>
<dbReference type="PANTHER" id="PTHR45339">
    <property type="entry name" value="HYBRID SIGNAL TRANSDUCTION HISTIDINE KINASE J"/>
    <property type="match status" value="1"/>
</dbReference>
<dbReference type="Gene3D" id="3.40.50.2300">
    <property type="match status" value="2"/>
</dbReference>
<dbReference type="SMART" id="SM00448">
    <property type="entry name" value="REC"/>
    <property type="match status" value="2"/>
</dbReference>
<dbReference type="InterPro" id="IPR003594">
    <property type="entry name" value="HATPase_dom"/>
</dbReference>
<dbReference type="SUPFAM" id="SSF55874">
    <property type="entry name" value="ATPase domain of HSP90 chaperone/DNA topoisomerase II/histidine kinase"/>
    <property type="match status" value="1"/>
</dbReference>
<feature type="domain" description="Response regulatory" evidence="17">
    <location>
        <begin position="763"/>
        <end position="908"/>
    </location>
</feature>
<name>A0ABS5C385_9BACT</name>
<evidence type="ECO:0000256" key="12">
    <source>
        <dbReference type="PROSITE-ProRule" id="PRU00110"/>
    </source>
</evidence>
<feature type="domain" description="PAS" evidence="18">
    <location>
        <begin position="228"/>
        <end position="298"/>
    </location>
</feature>
<keyword evidence="7" id="KW-0547">Nucleotide-binding</keyword>
<feature type="modified residue" description="4-aspartylphosphate" evidence="13">
    <location>
        <position position="839"/>
    </location>
</feature>
<evidence type="ECO:0000259" key="17">
    <source>
        <dbReference type="PROSITE" id="PS50110"/>
    </source>
</evidence>
<dbReference type="SMART" id="SM00388">
    <property type="entry name" value="HisKA"/>
    <property type="match status" value="1"/>
</dbReference>
<feature type="domain" description="HPt" evidence="20">
    <location>
        <begin position="952"/>
        <end position="1045"/>
    </location>
</feature>
<evidence type="ECO:0000256" key="5">
    <source>
        <dbReference type="ARBA" id="ARBA00022553"/>
    </source>
</evidence>